<keyword evidence="1" id="KW-0472">Membrane</keyword>
<dbReference type="EMBL" id="JXJN01012369">
    <property type="status" value="NOT_ANNOTATED_CDS"/>
    <property type="molecule type" value="Genomic_DNA"/>
</dbReference>
<dbReference type="VEuPathDB" id="VectorBase:GPPI026358"/>
<dbReference type="EMBL" id="JXJN01012370">
    <property type="status" value="NOT_ANNOTATED_CDS"/>
    <property type="molecule type" value="Genomic_DNA"/>
</dbReference>
<keyword evidence="1" id="KW-1133">Transmembrane helix</keyword>
<reference evidence="2" key="2">
    <citation type="submission" date="2020-05" db="UniProtKB">
        <authorList>
            <consortium name="EnsemblMetazoa"/>
        </authorList>
    </citation>
    <scope>IDENTIFICATION</scope>
    <source>
        <strain evidence="2">IAEA</strain>
    </source>
</reference>
<reference evidence="3" key="1">
    <citation type="submission" date="2015-01" db="EMBL/GenBank/DDBJ databases">
        <authorList>
            <person name="Aksoy S."/>
            <person name="Warren W."/>
            <person name="Wilson R.K."/>
        </authorList>
    </citation>
    <scope>NUCLEOTIDE SEQUENCE [LARGE SCALE GENOMIC DNA]</scope>
    <source>
        <strain evidence="3">IAEA</strain>
    </source>
</reference>
<keyword evidence="1" id="KW-0812">Transmembrane</keyword>
<name>A0A1B0BD84_9MUSC</name>
<evidence type="ECO:0000313" key="3">
    <source>
        <dbReference type="Proteomes" id="UP000092460"/>
    </source>
</evidence>
<accession>A0A1B0BD84</accession>
<dbReference type="EnsemblMetazoa" id="GPPI026358-RA">
    <property type="protein sequence ID" value="GPPI026358-PA"/>
    <property type="gene ID" value="GPPI026358"/>
</dbReference>
<sequence length="59" mass="6986">MSERSSIRPVTYFTAIEFFLLICFNACNVEVTKAWFDLSLPDSNYMYILYCQTDKQTEK</sequence>
<organism evidence="2 3">
    <name type="scientific">Glossina palpalis gambiensis</name>
    <dbReference type="NCBI Taxonomy" id="67801"/>
    <lineage>
        <taxon>Eukaryota</taxon>
        <taxon>Metazoa</taxon>
        <taxon>Ecdysozoa</taxon>
        <taxon>Arthropoda</taxon>
        <taxon>Hexapoda</taxon>
        <taxon>Insecta</taxon>
        <taxon>Pterygota</taxon>
        <taxon>Neoptera</taxon>
        <taxon>Endopterygota</taxon>
        <taxon>Diptera</taxon>
        <taxon>Brachycera</taxon>
        <taxon>Muscomorpha</taxon>
        <taxon>Hippoboscoidea</taxon>
        <taxon>Glossinidae</taxon>
        <taxon>Glossina</taxon>
    </lineage>
</organism>
<feature type="transmembrane region" description="Helical" evidence="1">
    <location>
        <begin position="12"/>
        <end position="36"/>
    </location>
</feature>
<evidence type="ECO:0000256" key="1">
    <source>
        <dbReference type="SAM" id="Phobius"/>
    </source>
</evidence>
<evidence type="ECO:0000313" key="2">
    <source>
        <dbReference type="EnsemblMetazoa" id="GPPI026358-PA"/>
    </source>
</evidence>
<keyword evidence="3" id="KW-1185">Reference proteome</keyword>
<dbReference type="AlphaFoldDB" id="A0A1B0BD84"/>
<proteinExistence type="predicted"/>
<protein>
    <submittedName>
        <fullName evidence="2">Uncharacterized protein</fullName>
    </submittedName>
</protein>
<dbReference type="Proteomes" id="UP000092460">
    <property type="component" value="Unassembled WGS sequence"/>
</dbReference>